<evidence type="ECO:0000256" key="1">
    <source>
        <dbReference type="SAM" id="MobiDB-lite"/>
    </source>
</evidence>
<feature type="compositionally biased region" description="Basic and acidic residues" evidence="1">
    <location>
        <begin position="11"/>
        <end position="21"/>
    </location>
</feature>
<dbReference type="EMBL" id="HBUE01011292">
    <property type="protein sequence ID" value="CAG6448537.1"/>
    <property type="molecule type" value="Transcribed_RNA"/>
</dbReference>
<feature type="compositionally biased region" description="Polar residues" evidence="1">
    <location>
        <begin position="64"/>
        <end position="81"/>
    </location>
</feature>
<reference evidence="2" key="1">
    <citation type="submission" date="2021-05" db="EMBL/GenBank/DDBJ databases">
        <authorList>
            <person name="Alioto T."/>
            <person name="Alioto T."/>
            <person name="Gomez Garrido J."/>
        </authorList>
    </citation>
    <scope>NUCLEOTIDE SEQUENCE</scope>
</reference>
<accession>A0A8D8A524</accession>
<protein>
    <submittedName>
        <fullName evidence="2">(northern house mosquito) hypothetical protein</fullName>
    </submittedName>
</protein>
<feature type="compositionally biased region" description="Basic and acidic residues" evidence="1">
    <location>
        <begin position="98"/>
        <end position="109"/>
    </location>
</feature>
<proteinExistence type="predicted"/>
<name>A0A8D8A524_CULPI</name>
<organism evidence="2">
    <name type="scientific">Culex pipiens</name>
    <name type="common">House mosquito</name>
    <dbReference type="NCBI Taxonomy" id="7175"/>
    <lineage>
        <taxon>Eukaryota</taxon>
        <taxon>Metazoa</taxon>
        <taxon>Ecdysozoa</taxon>
        <taxon>Arthropoda</taxon>
        <taxon>Hexapoda</taxon>
        <taxon>Insecta</taxon>
        <taxon>Pterygota</taxon>
        <taxon>Neoptera</taxon>
        <taxon>Endopterygota</taxon>
        <taxon>Diptera</taxon>
        <taxon>Nematocera</taxon>
        <taxon>Culicoidea</taxon>
        <taxon>Culicidae</taxon>
        <taxon>Culicinae</taxon>
        <taxon>Culicini</taxon>
        <taxon>Culex</taxon>
        <taxon>Culex</taxon>
    </lineage>
</organism>
<sequence>MLKNGAGNLVRVDRGSSERLHTTVKVVAPAEQPLSSFSCERPGRNRPASHARMAGFPPAGGPNRISTDVDQTEISSKSGSNGIPPDGGPKRTGIPLNDEPKRQHYHHEGGPNGILSKVDKSTGSRIHLLPRRRF</sequence>
<dbReference type="AlphaFoldDB" id="A0A8D8A524"/>
<evidence type="ECO:0000313" key="2">
    <source>
        <dbReference type="EMBL" id="CAG6448537.1"/>
    </source>
</evidence>
<feature type="region of interest" description="Disordered" evidence="1">
    <location>
        <begin position="1"/>
        <end position="124"/>
    </location>
</feature>